<reference evidence="2" key="2">
    <citation type="submission" date="2023-05" db="EMBL/GenBank/DDBJ databases">
        <authorList>
            <consortium name="Lawrence Berkeley National Laboratory"/>
            <person name="Steindorff A."/>
            <person name="Hensen N."/>
            <person name="Bonometti L."/>
            <person name="Westerberg I."/>
            <person name="Brannstrom I.O."/>
            <person name="Guillou S."/>
            <person name="Cros-Aarteil S."/>
            <person name="Calhoun S."/>
            <person name="Haridas S."/>
            <person name="Kuo A."/>
            <person name="Mondo S."/>
            <person name="Pangilinan J."/>
            <person name="Riley R."/>
            <person name="Labutti K."/>
            <person name="Andreopoulos B."/>
            <person name="Lipzen A."/>
            <person name="Chen C."/>
            <person name="Yanf M."/>
            <person name="Daum C."/>
            <person name="Ng V."/>
            <person name="Clum A."/>
            <person name="Ohm R."/>
            <person name="Martin F."/>
            <person name="Silar P."/>
            <person name="Natvig D."/>
            <person name="Lalanne C."/>
            <person name="Gautier V."/>
            <person name="Ament-Velasquez S.L."/>
            <person name="Kruys A."/>
            <person name="Hutchinson M.I."/>
            <person name="Powell A.J."/>
            <person name="Barry K."/>
            <person name="Miller A.N."/>
            <person name="Grigoriev I.V."/>
            <person name="Debuchy R."/>
            <person name="Gladieux P."/>
            <person name="Thoren M.H."/>
            <person name="Johannesson H."/>
        </authorList>
    </citation>
    <scope>NUCLEOTIDE SEQUENCE</scope>
    <source>
        <strain evidence="2">CBS 359.72</strain>
    </source>
</reference>
<feature type="compositionally biased region" description="Polar residues" evidence="1">
    <location>
        <begin position="479"/>
        <end position="493"/>
    </location>
</feature>
<comment type="caution">
    <text evidence="2">The sequence shown here is derived from an EMBL/GenBank/DDBJ whole genome shotgun (WGS) entry which is preliminary data.</text>
</comment>
<feature type="region of interest" description="Disordered" evidence="1">
    <location>
        <begin position="225"/>
        <end position="512"/>
    </location>
</feature>
<feature type="compositionally biased region" description="Basic and acidic residues" evidence="1">
    <location>
        <begin position="378"/>
        <end position="409"/>
    </location>
</feature>
<evidence type="ECO:0000313" key="3">
    <source>
        <dbReference type="Proteomes" id="UP001303647"/>
    </source>
</evidence>
<protein>
    <submittedName>
        <fullName evidence="2">Uncharacterized protein</fullName>
    </submittedName>
</protein>
<feature type="compositionally biased region" description="Acidic residues" evidence="1">
    <location>
        <begin position="296"/>
        <end position="309"/>
    </location>
</feature>
<keyword evidence="3" id="KW-1185">Reference proteome</keyword>
<feature type="compositionally biased region" description="Basic and acidic residues" evidence="1">
    <location>
        <begin position="240"/>
        <end position="259"/>
    </location>
</feature>
<accession>A0AAN7CXM1</accession>
<reference evidence="2" key="1">
    <citation type="journal article" date="2023" name="Mol. Phylogenet. Evol.">
        <title>Genome-scale phylogeny and comparative genomics of the fungal order Sordariales.</title>
        <authorList>
            <person name="Hensen N."/>
            <person name="Bonometti L."/>
            <person name="Westerberg I."/>
            <person name="Brannstrom I.O."/>
            <person name="Guillou S."/>
            <person name="Cros-Aarteil S."/>
            <person name="Calhoun S."/>
            <person name="Haridas S."/>
            <person name="Kuo A."/>
            <person name="Mondo S."/>
            <person name="Pangilinan J."/>
            <person name="Riley R."/>
            <person name="LaButti K."/>
            <person name="Andreopoulos B."/>
            <person name="Lipzen A."/>
            <person name="Chen C."/>
            <person name="Yan M."/>
            <person name="Daum C."/>
            <person name="Ng V."/>
            <person name="Clum A."/>
            <person name="Steindorff A."/>
            <person name="Ohm R.A."/>
            <person name="Martin F."/>
            <person name="Silar P."/>
            <person name="Natvig D.O."/>
            <person name="Lalanne C."/>
            <person name="Gautier V."/>
            <person name="Ament-Velasquez S.L."/>
            <person name="Kruys A."/>
            <person name="Hutchinson M.I."/>
            <person name="Powell A.J."/>
            <person name="Barry K."/>
            <person name="Miller A.N."/>
            <person name="Grigoriev I.V."/>
            <person name="Debuchy R."/>
            <person name="Gladieux P."/>
            <person name="Hiltunen Thoren M."/>
            <person name="Johannesson H."/>
        </authorList>
    </citation>
    <scope>NUCLEOTIDE SEQUENCE</scope>
    <source>
        <strain evidence="2">CBS 359.72</strain>
    </source>
</reference>
<feature type="compositionally biased region" description="Basic and acidic residues" evidence="1">
    <location>
        <begin position="437"/>
        <end position="448"/>
    </location>
</feature>
<feature type="compositionally biased region" description="Low complexity" evidence="1">
    <location>
        <begin position="350"/>
        <end position="363"/>
    </location>
</feature>
<evidence type="ECO:0000256" key="1">
    <source>
        <dbReference type="SAM" id="MobiDB-lite"/>
    </source>
</evidence>
<evidence type="ECO:0000313" key="2">
    <source>
        <dbReference type="EMBL" id="KAK4250200.1"/>
    </source>
</evidence>
<gene>
    <name evidence="2" type="ORF">C7999DRAFT_12019</name>
</gene>
<feature type="region of interest" description="Disordered" evidence="1">
    <location>
        <begin position="147"/>
        <end position="196"/>
    </location>
</feature>
<dbReference type="Proteomes" id="UP001303647">
    <property type="component" value="Unassembled WGS sequence"/>
</dbReference>
<dbReference type="EMBL" id="MU857615">
    <property type="protein sequence ID" value="KAK4250200.1"/>
    <property type="molecule type" value="Genomic_DNA"/>
</dbReference>
<sequence>MAFIQDPRLRQTWNQLSHTTEAVTSDAAAGIWAFGHRYVNPCLASLAGAVDSCAAVCLGDREERARRARERDRGARCSRRPLGAASRPEYSFDFYDDWEEDLFFAEQLAQEDNDDGLLDGGAGGGSGSGRRGGGILGGDWDRLLAGTGSGTHRSRLGGGVGRGTADVVEQPRRKRGMSYGTRGGVRRKVSGEEDPNVIPRTAPLGFLGRLPFKIVGSLRYKPSAANLREHPGGGVTGHGHHQDAGRGDEHEPLLGRSNEETPTMRQQAKRPRSDTTNSGDTSSSYRSRGDLFPSDGEGDEDAVPLDDEFTVALERVDDRGSTKTRSSKGKRPADRDKDRDRDRDKDRGLSRTVSRTTISSIITQDETKWDSNPVSPVREMDGTPRVPSLEDLRREEEQAERAEYEEIERRRRAASQLAMQRGLSTNDTYVPETSDGTDEHAQDAEHQRTSNQQPSPAMRGSSVDENELEEVEEVKLPSATATSEPLPPQTNKANGELRAESTFVPARLPHFG</sequence>
<dbReference type="AlphaFoldDB" id="A0AAN7CXM1"/>
<proteinExistence type="predicted"/>
<feature type="compositionally biased region" description="Basic and acidic residues" evidence="1">
    <location>
        <begin position="331"/>
        <end position="349"/>
    </location>
</feature>
<organism evidence="2 3">
    <name type="scientific">Corynascus novoguineensis</name>
    <dbReference type="NCBI Taxonomy" id="1126955"/>
    <lineage>
        <taxon>Eukaryota</taxon>
        <taxon>Fungi</taxon>
        <taxon>Dikarya</taxon>
        <taxon>Ascomycota</taxon>
        <taxon>Pezizomycotina</taxon>
        <taxon>Sordariomycetes</taxon>
        <taxon>Sordariomycetidae</taxon>
        <taxon>Sordariales</taxon>
        <taxon>Chaetomiaceae</taxon>
        <taxon>Corynascus</taxon>
    </lineage>
</organism>
<feature type="compositionally biased region" description="Low complexity" evidence="1">
    <location>
        <begin position="274"/>
        <end position="284"/>
    </location>
</feature>
<name>A0AAN7CXM1_9PEZI</name>